<feature type="region of interest" description="Disordered" evidence="1">
    <location>
        <begin position="97"/>
        <end position="124"/>
    </location>
</feature>
<dbReference type="Proteomes" id="UP000077671">
    <property type="component" value="Unassembled WGS sequence"/>
</dbReference>
<dbReference type="EMBL" id="LWDD02002058">
    <property type="protein sequence ID" value="KAE8243118.1"/>
    <property type="molecule type" value="Genomic_DNA"/>
</dbReference>
<dbReference type="AlphaFoldDB" id="A0A8T8SM21"/>
<accession>A0A8T8SM21</accession>
<organism evidence="2 3">
    <name type="scientific">Tilletia caries</name>
    <name type="common">wheat bunt fungus</name>
    <dbReference type="NCBI Taxonomy" id="13290"/>
    <lineage>
        <taxon>Eukaryota</taxon>
        <taxon>Fungi</taxon>
        <taxon>Dikarya</taxon>
        <taxon>Basidiomycota</taxon>
        <taxon>Ustilaginomycotina</taxon>
        <taxon>Exobasidiomycetes</taxon>
        <taxon>Tilletiales</taxon>
        <taxon>Tilletiaceae</taxon>
        <taxon>Tilletia</taxon>
    </lineage>
</organism>
<dbReference type="SUPFAM" id="SSF48452">
    <property type="entry name" value="TPR-like"/>
    <property type="match status" value="1"/>
</dbReference>
<evidence type="ECO:0000256" key="1">
    <source>
        <dbReference type="SAM" id="MobiDB-lite"/>
    </source>
</evidence>
<evidence type="ECO:0008006" key="4">
    <source>
        <dbReference type="Google" id="ProtNLM"/>
    </source>
</evidence>
<feature type="compositionally biased region" description="Basic and acidic residues" evidence="1">
    <location>
        <begin position="57"/>
        <end position="69"/>
    </location>
</feature>
<feature type="compositionally biased region" description="Acidic residues" evidence="1">
    <location>
        <begin position="105"/>
        <end position="124"/>
    </location>
</feature>
<feature type="region of interest" description="Disordered" evidence="1">
    <location>
        <begin position="57"/>
        <end position="77"/>
    </location>
</feature>
<evidence type="ECO:0000313" key="3">
    <source>
        <dbReference type="Proteomes" id="UP000077671"/>
    </source>
</evidence>
<dbReference type="Gene3D" id="1.25.40.10">
    <property type="entry name" value="Tetratricopeptide repeat domain"/>
    <property type="match status" value="1"/>
</dbReference>
<comment type="caution">
    <text evidence="2">The sequence shown here is derived from an EMBL/GenBank/DDBJ whole genome shotgun (WGS) entry which is preliminary data.</text>
</comment>
<proteinExistence type="predicted"/>
<gene>
    <name evidence="2" type="ORF">A4X03_0g7863</name>
</gene>
<name>A0A8T8SM21_9BASI</name>
<protein>
    <recommendedName>
        <fullName evidence="4">TPR-like protein</fullName>
    </recommendedName>
</protein>
<dbReference type="InterPro" id="IPR011990">
    <property type="entry name" value="TPR-like_helical_dom_sf"/>
</dbReference>
<reference evidence="2" key="2">
    <citation type="journal article" date="2019" name="IMA Fungus">
        <title>Genome sequencing and comparison of five Tilletia species to identify candidate genes for the detection of regulated species infecting wheat.</title>
        <authorList>
            <person name="Nguyen H.D.T."/>
            <person name="Sultana T."/>
            <person name="Kesanakurti P."/>
            <person name="Hambleton S."/>
        </authorList>
    </citation>
    <scope>NUCLEOTIDE SEQUENCE</scope>
    <source>
        <strain evidence="2">DAOMC 238032</strain>
    </source>
</reference>
<sequence length="939" mass="105590">MCLCQRWLERDATRRVLSRLSHTAERVWSICPSPADHDTTWRAYRYKAAFERDTTPHHVGYKHEARPESDNDVDVLSVGSSESDDIAKAFRQVAAEKAQRRANGGDDEDEDEETDDGYDTDDIEADARYSDPVRKWRNKKDRKARSPLFIKLYNDVAALTPRASDIIRPGLGNIRTIIETYRKLKPLRSQIETFCILALRFWKLVATHEATTGHRNQTATPVSFFLAITVGCVSRFVNDVSSEQYSTLVSRSRYLDDTRTVIVQRTARLELFTSGASSFLDLRSKLSLPSGGTASFLESDGVRRYFAEQVTFAFARLRLLADPKPPEVPLLVELNHLLQNIDFSDDNGDDEEANTLAHAAEETSSLNESEHAEALASLVQSVHERINESVLDIKGSGPTHMWFTRSFSDVLLSIRIGVNERIFEFPEQHELIFAIFSIFAQIGFYNEASVIGELLVMRLRFLADTDQLGSVHQRQRKLCSALAALSKILVEAGRPIEAAHAADEAVKISEQIQDGADGSPNENMLQARVFLQQSQAHLATDNYDLECSSAKPLRRSIELFRTALTEASSSIEDRFVLASAVETLAAHEYFRGDRTAFREEAIVLYRQLAVEKPMLFKEKLASLLAEHASRMRNNVESLIIFEEAVQLYDRLVATELSHRQRLIKTCHEYANELNRAHQYRQALEMLNKAISIYDTPDYKPTHREFGGEGNIHHMLIRRAAVCINLERYESGMDSIARVENLIKCKTGGDFSSLSKEVRHYKATCQLMLGHADDAAANLDKTIEAEKRKEARSMYGGIEGNMRYIQAMGELGAAQCQLGNLELAMQTGKEAVRLTQKTKFGFWISKASLLRLNVRNRVFYAATLLEAGHHEEAQQQLDEALKIFAGGCEGMGRVEKTARVIRARALEAAGQAEEAAAERGRAEAMPFEGFEHRLGRSATG</sequence>
<evidence type="ECO:0000313" key="2">
    <source>
        <dbReference type="EMBL" id="KAE8243118.1"/>
    </source>
</evidence>
<reference evidence="2" key="1">
    <citation type="submission" date="2016-04" db="EMBL/GenBank/DDBJ databases">
        <authorList>
            <person name="Nguyen H.D."/>
            <person name="Kesanakurti P."/>
            <person name="Cullis J."/>
            <person name="Levesque C.A."/>
            <person name="Hambleton S."/>
        </authorList>
    </citation>
    <scope>NUCLEOTIDE SEQUENCE</scope>
    <source>
        <strain evidence="2">DAOMC 238032</strain>
    </source>
</reference>